<sequence>MSIPTIEQLMAASITELGDYELLEIGPYLGVITNTEVRQGPKGAYLNVETTLHKPAESDDETCKGRKAWRNVSFSEKALTMPGGLAQLVQATSPAIPENTKVEDLPETLATVIMGETIGVELDHEQGWKNGGPHVDEHGNPVMRNCVVSFFAADDSFAKSI</sequence>
<organism evidence="1">
    <name type="scientific">marine sediment metagenome</name>
    <dbReference type="NCBI Taxonomy" id="412755"/>
    <lineage>
        <taxon>unclassified sequences</taxon>
        <taxon>metagenomes</taxon>
        <taxon>ecological metagenomes</taxon>
    </lineage>
</organism>
<dbReference type="AlphaFoldDB" id="A0A0F9EVZ8"/>
<name>A0A0F9EVZ8_9ZZZZ</name>
<evidence type="ECO:0000313" key="1">
    <source>
        <dbReference type="EMBL" id="KKL49150.1"/>
    </source>
</evidence>
<proteinExistence type="predicted"/>
<reference evidence="1" key="1">
    <citation type="journal article" date="2015" name="Nature">
        <title>Complex archaea that bridge the gap between prokaryotes and eukaryotes.</title>
        <authorList>
            <person name="Spang A."/>
            <person name="Saw J.H."/>
            <person name="Jorgensen S.L."/>
            <person name="Zaremba-Niedzwiedzka K."/>
            <person name="Martijn J."/>
            <person name="Lind A.E."/>
            <person name="van Eijk R."/>
            <person name="Schleper C."/>
            <person name="Guy L."/>
            <person name="Ettema T.J."/>
        </authorList>
    </citation>
    <scope>NUCLEOTIDE SEQUENCE</scope>
</reference>
<protein>
    <submittedName>
        <fullName evidence="1">Uncharacterized protein</fullName>
    </submittedName>
</protein>
<comment type="caution">
    <text evidence="1">The sequence shown here is derived from an EMBL/GenBank/DDBJ whole genome shotgun (WGS) entry which is preliminary data.</text>
</comment>
<dbReference type="EMBL" id="LAZR01033066">
    <property type="protein sequence ID" value="KKL49150.1"/>
    <property type="molecule type" value="Genomic_DNA"/>
</dbReference>
<accession>A0A0F9EVZ8</accession>
<feature type="non-terminal residue" evidence="1">
    <location>
        <position position="161"/>
    </location>
</feature>
<gene>
    <name evidence="1" type="ORF">LCGC14_2318370</name>
</gene>